<dbReference type="AlphaFoldDB" id="A0AAD3CYQ6"/>
<proteinExistence type="predicted"/>
<keyword evidence="3" id="KW-0175">Coiled coil</keyword>
<dbReference type="Pfam" id="PF13289">
    <property type="entry name" value="SIR2_2"/>
    <property type="match status" value="1"/>
</dbReference>
<comment type="caution">
    <text evidence="2">Lacks conserved residue(s) required for the propagation of feature annotation.</text>
</comment>
<organism evidence="5 6">
    <name type="scientific">Chaetoceros tenuissimus</name>
    <dbReference type="NCBI Taxonomy" id="426638"/>
    <lineage>
        <taxon>Eukaryota</taxon>
        <taxon>Sar</taxon>
        <taxon>Stramenopiles</taxon>
        <taxon>Ochrophyta</taxon>
        <taxon>Bacillariophyta</taxon>
        <taxon>Coscinodiscophyceae</taxon>
        <taxon>Chaetocerotophycidae</taxon>
        <taxon>Chaetocerotales</taxon>
        <taxon>Chaetocerotaceae</taxon>
        <taxon>Chaetoceros</taxon>
    </lineage>
</organism>
<feature type="coiled-coil region" evidence="3">
    <location>
        <begin position="648"/>
        <end position="675"/>
    </location>
</feature>
<dbReference type="InterPro" id="IPR011990">
    <property type="entry name" value="TPR-like_helical_dom_sf"/>
</dbReference>
<dbReference type="SUPFAM" id="SSF52467">
    <property type="entry name" value="DHS-like NAD/FAD-binding domain"/>
    <property type="match status" value="1"/>
</dbReference>
<name>A0AAD3CYQ6_9STRA</name>
<protein>
    <recommendedName>
        <fullName evidence="4">Deacetylase sirtuin-type domain-containing protein</fullName>
    </recommendedName>
</protein>
<comment type="caution">
    <text evidence="5">The sequence shown here is derived from an EMBL/GenBank/DDBJ whole genome shotgun (WGS) entry which is preliminary data.</text>
</comment>
<sequence length="751" mass="84462">MSCICFTPKVSANTKSSTVMTSLVQAIQNQVEDNASLQKLKSMDCKRCVFFVGAGASVDSGLPNFREFSGHMLKQLLSKYNDLTEEDVSTFVSELRPEVLLQTLHEVYGDKIFAFYDWFDGAEPSTNHYVLARVLKEGGLVLTTNVDFLIEKAYENLFGSNDFSLLTTKDDFESFSLDDDGGKGVLIKFHGSIDPSKTGTKKYETVRFLLDQVGQGISTGMHDVLEDVCNKYDMVYLGYSGCDNFSVQPVLCNVDTKKTTLWLWYEWREKLMLEDSVSTFEEEVFHVGDKVAGGQSFTDIERGMETLSTCEILSRRAKAIRVRGNVSNIMTATSDPNDDIEVEGLSKVGPIPTWVSGISPIDCLRCAARLYSKSGSIEQGIKCLEEALKLSASKSDVFVKAQISQELGNEYAKAGTKAKYTKALSCYEVALGIYDQMHNFIKKFEVQLDKVNVLRRSQQYTHALEQLHLMEMSPDYNNEDFAEALEKIKIRTLLMEALTLGMGLKDIESREKALELLVDAEKLADDGGFVGLQAAILNANGLIKYQMAGKSVELLESGAVDLEKAFRLNIYIGDARSCFQQMRNLGLIHSKLSMLKEEPELLEKAIEEYRKGEKFLFRLSKSSIMGELLEIRFRLGESLVAAERYIEAGEILDEVREKRKELEDWHNEARTLELLLKCSVTDTEKLIQYTHDVKAIYEDAIDNKNKKERFKKQPITATNGKQILTTAVNLVKDVDSALSMEIEKLLVKLFS</sequence>
<feature type="domain" description="Deacetylase sirtuin-type" evidence="4">
    <location>
        <begin position="24"/>
        <end position="496"/>
    </location>
</feature>
<dbReference type="EMBL" id="BLLK01000047">
    <property type="protein sequence ID" value="GFH54414.1"/>
    <property type="molecule type" value="Genomic_DNA"/>
</dbReference>
<dbReference type="Gene3D" id="3.40.50.1220">
    <property type="entry name" value="TPP-binding domain"/>
    <property type="match status" value="1"/>
</dbReference>
<evidence type="ECO:0000256" key="3">
    <source>
        <dbReference type="SAM" id="Coils"/>
    </source>
</evidence>
<dbReference type="SUPFAM" id="SSF48452">
    <property type="entry name" value="TPR-like"/>
    <property type="match status" value="1"/>
</dbReference>
<dbReference type="InterPro" id="IPR029035">
    <property type="entry name" value="DHS-like_NAD/FAD-binding_dom"/>
</dbReference>
<gene>
    <name evidence="5" type="ORF">CTEN210_10890</name>
</gene>
<dbReference type="Proteomes" id="UP001054902">
    <property type="component" value="Unassembled WGS sequence"/>
</dbReference>
<evidence type="ECO:0000313" key="5">
    <source>
        <dbReference type="EMBL" id="GFH54414.1"/>
    </source>
</evidence>
<evidence type="ECO:0000313" key="6">
    <source>
        <dbReference type="Proteomes" id="UP001054902"/>
    </source>
</evidence>
<evidence type="ECO:0000259" key="4">
    <source>
        <dbReference type="PROSITE" id="PS50305"/>
    </source>
</evidence>
<evidence type="ECO:0000256" key="1">
    <source>
        <dbReference type="ARBA" id="ARBA00023027"/>
    </source>
</evidence>
<dbReference type="InterPro" id="IPR026590">
    <property type="entry name" value="Ssirtuin_cat_dom"/>
</dbReference>
<evidence type="ECO:0000256" key="2">
    <source>
        <dbReference type="PROSITE-ProRule" id="PRU00236"/>
    </source>
</evidence>
<keyword evidence="1" id="KW-0520">NAD</keyword>
<accession>A0AAD3CYQ6</accession>
<reference evidence="5 6" key="1">
    <citation type="journal article" date="2021" name="Sci. Rep.">
        <title>The genome of the diatom Chaetoceros tenuissimus carries an ancient integrated fragment of an extant virus.</title>
        <authorList>
            <person name="Hongo Y."/>
            <person name="Kimura K."/>
            <person name="Takaki Y."/>
            <person name="Yoshida Y."/>
            <person name="Baba S."/>
            <person name="Kobayashi G."/>
            <person name="Nagasaki K."/>
            <person name="Hano T."/>
            <person name="Tomaru Y."/>
        </authorList>
    </citation>
    <scope>NUCLEOTIDE SEQUENCE [LARGE SCALE GENOMIC DNA]</scope>
    <source>
        <strain evidence="5 6">NIES-3715</strain>
    </source>
</reference>
<dbReference type="PROSITE" id="PS50305">
    <property type="entry name" value="SIRTUIN"/>
    <property type="match status" value="1"/>
</dbReference>
<dbReference type="Gene3D" id="1.25.40.10">
    <property type="entry name" value="Tetratricopeptide repeat domain"/>
    <property type="match status" value="1"/>
</dbReference>
<keyword evidence="6" id="KW-1185">Reference proteome</keyword>